<accession>A0ABQ9X972</accession>
<sequence length="141" mass="15806">MGHFTDLYLNGVGAEESSFGRIVLNVQVPSIRHFHPKKHFSNSLQSMMASIHPSNVGFGGGRAGWMTEEALELRVCEQERGMDEGDGKREENDGSLFRPTSTTVELVELVELLVVVVGWDGMGQLCRSRRRQRTSNTVKWN</sequence>
<proteinExistence type="predicted"/>
<dbReference type="Proteomes" id="UP001281761">
    <property type="component" value="Unassembled WGS sequence"/>
</dbReference>
<protein>
    <submittedName>
        <fullName evidence="1">Uncharacterized protein</fullName>
    </submittedName>
</protein>
<organism evidence="1 2">
    <name type="scientific">Blattamonas nauphoetae</name>
    <dbReference type="NCBI Taxonomy" id="2049346"/>
    <lineage>
        <taxon>Eukaryota</taxon>
        <taxon>Metamonada</taxon>
        <taxon>Preaxostyla</taxon>
        <taxon>Oxymonadida</taxon>
        <taxon>Blattamonas</taxon>
    </lineage>
</organism>
<evidence type="ECO:0000313" key="2">
    <source>
        <dbReference type="Proteomes" id="UP001281761"/>
    </source>
</evidence>
<evidence type="ECO:0000313" key="1">
    <source>
        <dbReference type="EMBL" id="KAK2946811.1"/>
    </source>
</evidence>
<dbReference type="EMBL" id="JARBJD010000218">
    <property type="protein sequence ID" value="KAK2946811.1"/>
    <property type="molecule type" value="Genomic_DNA"/>
</dbReference>
<name>A0ABQ9X972_9EUKA</name>
<comment type="caution">
    <text evidence="1">The sequence shown here is derived from an EMBL/GenBank/DDBJ whole genome shotgun (WGS) entry which is preliminary data.</text>
</comment>
<reference evidence="1 2" key="1">
    <citation type="journal article" date="2022" name="bioRxiv">
        <title>Genomics of Preaxostyla Flagellates Illuminates Evolutionary Transitions and the Path Towards Mitochondrial Loss.</title>
        <authorList>
            <person name="Novak L.V.F."/>
            <person name="Treitli S.C."/>
            <person name="Pyrih J."/>
            <person name="Halakuc P."/>
            <person name="Pipaliya S.V."/>
            <person name="Vacek V."/>
            <person name="Brzon O."/>
            <person name="Soukal P."/>
            <person name="Eme L."/>
            <person name="Dacks J.B."/>
            <person name="Karnkowska A."/>
            <person name="Elias M."/>
            <person name="Hampl V."/>
        </authorList>
    </citation>
    <scope>NUCLEOTIDE SEQUENCE [LARGE SCALE GENOMIC DNA]</scope>
    <source>
        <strain evidence="1">NAU3</strain>
        <tissue evidence="1">Gut</tissue>
    </source>
</reference>
<keyword evidence="2" id="KW-1185">Reference proteome</keyword>
<gene>
    <name evidence="1" type="ORF">BLNAU_18269</name>
</gene>